<keyword evidence="3" id="KW-0804">Transcription</keyword>
<dbReference type="InterPro" id="IPR050109">
    <property type="entry name" value="HTH-type_TetR-like_transc_reg"/>
</dbReference>
<dbReference type="SUPFAM" id="SSF48498">
    <property type="entry name" value="Tetracyclin repressor-like, C-terminal domain"/>
    <property type="match status" value="1"/>
</dbReference>
<evidence type="ECO:0000313" key="6">
    <source>
        <dbReference type="EMBL" id="MCK0538390.1"/>
    </source>
</evidence>
<feature type="domain" description="HTH tetR-type" evidence="5">
    <location>
        <begin position="25"/>
        <end position="85"/>
    </location>
</feature>
<keyword evidence="7" id="KW-1185">Reference proteome</keyword>
<keyword evidence="1" id="KW-0805">Transcription regulation</keyword>
<dbReference type="Gene3D" id="1.10.357.10">
    <property type="entry name" value="Tetracycline Repressor, domain 2"/>
    <property type="match status" value="1"/>
</dbReference>
<proteinExistence type="predicted"/>
<reference evidence="6" key="1">
    <citation type="submission" date="2022-04" db="EMBL/GenBank/DDBJ databases">
        <title>Alcanivorax sp. CY1518 draft genome sequence.</title>
        <authorList>
            <person name="Zhao G."/>
            <person name="An M."/>
        </authorList>
    </citation>
    <scope>NUCLEOTIDE SEQUENCE</scope>
    <source>
        <strain evidence="6">CY1518</strain>
    </source>
</reference>
<dbReference type="InterPro" id="IPR001647">
    <property type="entry name" value="HTH_TetR"/>
</dbReference>
<evidence type="ECO:0000313" key="7">
    <source>
        <dbReference type="Proteomes" id="UP001165524"/>
    </source>
</evidence>
<evidence type="ECO:0000256" key="4">
    <source>
        <dbReference type="PROSITE-ProRule" id="PRU00335"/>
    </source>
</evidence>
<evidence type="ECO:0000259" key="5">
    <source>
        <dbReference type="PROSITE" id="PS50977"/>
    </source>
</evidence>
<dbReference type="InterPro" id="IPR009057">
    <property type="entry name" value="Homeodomain-like_sf"/>
</dbReference>
<dbReference type="Proteomes" id="UP001165524">
    <property type="component" value="Unassembled WGS sequence"/>
</dbReference>
<gene>
    <name evidence="6" type="ORF">MU846_11770</name>
</gene>
<dbReference type="EMBL" id="JALKII010000008">
    <property type="protein sequence ID" value="MCK0538390.1"/>
    <property type="molecule type" value="Genomic_DNA"/>
</dbReference>
<organism evidence="6 7">
    <name type="scientific">Alcanivorax quisquiliarum</name>
    <dbReference type="NCBI Taxonomy" id="2933565"/>
    <lineage>
        <taxon>Bacteria</taxon>
        <taxon>Pseudomonadati</taxon>
        <taxon>Pseudomonadota</taxon>
        <taxon>Gammaproteobacteria</taxon>
        <taxon>Oceanospirillales</taxon>
        <taxon>Alcanivoracaceae</taxon>
        <taxon>Alcanivorax</taxon>
    </lineage>
</organism>
<dbReference type="SUPFAM" id="SSF46689">
    <property type="entry name" value="Homeodomain-like"/>
    <property type="match status" value="1"/>
</dbReference>
<evidence type="ECO:0000256" key="2">
    <source>
        <dbReference type="ARBA" id="ARBA00023125"/>
    </source>
</evidence>
<dbReference type="PANTHER" id="PTHR30055">
    <property type="entry name" value="HTH-TYPE TRANSCRIPTIONAL REGULATOR RUTR"/>
    <property type="match status" value="1"/>
</dbReference>
<dbReference type="PROSITE" id="PS50977">
    <property type="entry name" value="HTH_TETR_2"/>
    <property type="match status" value="1"/>
</dbReference>
<dbReference type="Pfam" id="PF00440">
    <property type="entry name" value="TetR_N"/>
    <property type="match status" value="1"/>
</dbReference>
<comment type="caution">
    <text evidence="6">The sequence shown here is derived from an EMBL/GenBank/DDBJ whole genome shotgun (WGS) entry which is preliminary data.</text>
</comment>
<dbReference type="RefSeq" id="WP_246952955.1">
    <property type="nucleotide sequence ID" value="NZ_JALKII010000008.1"/>
</dbReference>
<accession>A0ABT0E984</accession>
<dbReference type="PANTHER" id="PTHR30055:SF234">
    <property type="entry name" value="HTH-TYPE TRANSCRIPTIONAL REGULATOR BETI"/>
    <property type="match status" value="1"/>
</dbReference>
<sequence length="228" mass="25057">MSTSSPSRSPRGRAYRGVSIEARRAGRRHKILQAGVAVIGSQGFHATTVKAVCVEAGLTERYFYESFSNSEALLCEAYAHIITQLRERIAASLNAHQGQPDTLMAAALTSYYSYLRDHPEHARLIMIEILGVSPMVDQQYRRVMEEFAQFLRSTRQALYPGTAQDDLHESMVATGLIGALVNMAMRWMLSGYREPLESVVAAAQTVLVAVTTHLADNHLASSESPSDG</sequence>
<dbReference type="InterPro" id="IPR036271">
    <property type="entry name" value="Tet_transcr_reg_TetR-rel_C_sf"/>
</dbReference>
<name>A0ABT0E984_9GAMM</name>
<feature type="DNA-binding region" description="H-T-H motif" evidence="4">
    <location>
        <begin position="48"/>
        <end position="67"/>
    </location>
</feature>
<evidence type="ECO:0000256" key="1">
    <source>
        <dbReference type="ARBA" id="ARBA00023015"/>
    </source>
</evidence>
<keyword evidence="2 4" id="KW-0238">DNA-binding</keyword>
<protein>
    <submittedName>
        <fullName evidence="6">TetR/AcrR family transcriptional regulator</fullName>
    </submittedName>
</protein>
<evidence type="ECO:0000256" key="3">
    <source>
        <dbReference type="ARBA" id="ARBA00023163"/>
    </source>
</evidence>